<evidence type="ECO:0000313" key="3">
    <source>
        <dbReference type="Proteomes" id="UP000187735"/>
    </source>
</evidence>
<dbReference type="AlphaFoldDB" id="A0A1P8WLD8"/>
<dbReference type="InterPro" id="IPR013766">
    <property type="entry name" value="Thioredoxin_domain"/>
</dbReference>
<organism evidence="2 3">
    <name type="scientific">Fuerstiella marisgermanici</name>
    <dbReference type="NCBI Taxonomy" id="1891926"/>
    <lineage>
        <taxon>Bacteria</taxon>
        <taxon>Pseudomonadati</taxon>
        <taxon>Planctomycetota</taxon>
        <taxon>Planctomycetia</taxon>
        <taxon>Planctomycetales</taxon>
        <taxon>Planctomycetaceae</taxon>
        <taxon>Fuerstiella</taxon>
    </lineage>
</organism>
<proteinExistence type="predicted"/>
<dbReference type="Pfam" id="PF00085">
    <property type="entry name" value="Thioredoxin"/>
    <property type="match status" value="1"/>
</dbReference>
<dbReference type="CDD" id="cd02947">
    <property type="entry name" value="TRX_family"/>
    <property type="match status" value="1"/>
</dbReference>
<dbReference type="Proteomes" id="UP000187735">
    <property type="component" value="Chromosome"/>
</dbReference>
<reference evidence="2 3" key="1">
    <citation type="journal article" date="2016" name="Front. Microbiol.">
        <title>Fuerstia marisgermanicae gen. nov., sp. nov., an Unusual Member of the Phylum Planctomycetes from the German Wadden Sea.</title>
        <authorList>
            <person name="Kohn T."/>
            <person name="Heuer A."/>
            <person name="Jogler M."/>
            <person name="Vollmers J."/>
            <person name="Boedeker C."/>
            <person name="Bunk B."/>
            <person name="Rast P."/>
            <person name="Borchert D."/>
            <person name="Glockner I."/>
            <person name="Freese H.M."/>
            <person name="Klenk H.P."/>
            <person name="Overmann J."/>
            <person name="Kaster A.K."/>
            <person name="Rohde M."/>
            <person name="Wiegand S."/>
            <person name="Jogler C."/>
        </authorList>
    </citation>
    <scope>NUCLEOTIDE SEQUENCE [LARGE SCALE GENOMIC DNA]</scope>
    <source>
        <strain evidence="2 3">NH11</strain>
    </source>
</reference>
<keyword evidence="3" id="KW-1185">Reference proteome</keyword>
<accession>A0A1P8WLD8</accession>
<gene>
    <name evidence="2" type="ORF">Fuma_04526</name>
</gene>
<protein>
    <submittedName>
        <fullName evidence="2">Thioredoxin</fullName>
    </submittedName>
</protein>
<name>A0A1P8WLD8_9PLAN</name>
<dbReference type="EMBL" id="CP017641">
    <property type="protein sequence ID" value="APZ94876.1"/>
    <property type="molecule type" value="Genomic_DNA"/>
</dbReference>
<evidence type="ECO:0000259" key="1">
    <source>
        <dbReference type="Pfam" id="PF00085"/>
    </source>
</evidence>
<dbReference type="InterPro" id="IPR036249">
    <property type="entry name" value="Thioredoxin-like_sf"/>
</dbReference>
<dbReference type="OrthoDB" id="292178at2"/>
<evidence type="ECO:0000313" key="2">
    <source>
        <dbReference type="EMBL" id="APZ94876.1"/>
    </source>
</evidence>
<dbReference type="STRING" id="1891926.Fuma_04526"/>
<dbReference type="Gene3D" id="3.40.30.10">
    <property type="entry name" value="Glutaredoxin"/>
    <property type="match status" value="1"/>
</dbReference>
<dbReference type="KEGG" id="fmr:Fuma_04526"/>
<sequence>MSRSTLSSDLIPDAIEAASPRPFVAAASAPVLAATGLSCLLLLLSGCADEAATDDLSMPVLPSVSSVSDPPEAVIREVGKDELRELVDTSERPVLVEFSVLSGCYRCDDMRSPIRQKAAELQQQADVVRIDFNLNHTLAQNVGATVCPSYVVYSEGKVASVRTWPTSADFVAEDVRAAVGTKLDDAASKASAHQQTEGSLP</sequence>
<feature type="domain" description="Thioredoxin" evidence="1">
    <location>
        <begin position="77"/>
        <end position="160"/>
    </location>
</feature>
<dbReference type="SUPFAM" id="SSF52833">
    <property type="entry name" value="Thioredoxin-like"/>
    <property type="match status" value="1"/>
</dbReference>
<dbReference type="RefSeq" id="WP_077026120.1">
    <property type="nucleotide sequence ID" value="NZ_CP017641.1"/>
</dbReference>